<dbReference type="AlphaFoldDB" id="A0A9P7N427"/>
<dbReference type="EMBL" id="SRPW01002575">
    <property type="protein sequence ID" value="KAG5991905.1"/>
    <property type="molecule type" value="Genomic_DNA"/>
</dbReference>
<proteinExistence type="predicted"/>
<gene>
    <name evidence="1" type="ORF">E4U43_003905</name>
</gene>
<evidence type="ECO:0000313" key="2">
    <source>
        <dbReference type="Proteomes" id="UP000748025"/>
    </source>
</evidence>
<dbReference type="Proteomes" id="UP000748025">
    <property type="component" value="Unassembled WGS sequence"/>
</dbReference>
<feature type="non-terminal residue" evidence="1">
    <location>
        <position position="54"/>
    </location>
</feature>
<comment type="caution">
    <text evidence="1">The sequence shown here is derived from an EMBL/GenBank/DDBJ whole genome shotgun (WGS) entry which is preliminary data.</text>
</comment>
<name>A0A9P7N427_9HYPO</name>
<accession>A0A9P7N427</accession>
<organism evidence="1 2">
    <name type="scientific">Claviceps pusilla</name>
    <dbReference type="NCBI Taxonomy" id="123648"/>
    <lineage>
        <taxon>Eukaryota</taxon>
        <taxon>Fungi</taxon>
        <taxon>Dikarya</taxon>
        <taxon>Ascomycota</taxon>
        <taxon>Pezizomycotina</taxon>
        <taxon>Sordariomycetes</taxon>
        <taxon>Hypocreomycetidae</taxon>
        <taxon>Hypocreales</taxon>
        <taxon>Clavicipitaceae</taxon>
        <taxon>Claviceps</taxon>
    </lineage>
</organism>
<reference evidence="1" key="1">
    <citation type="journal article" date="2020" name="bioRxiv">
        <title>Whole genome comparisons of ergot fungi reveals the divergence and evolution of species within the genus Claviceps are the result of varying mechanisms driving genome evolution and host range expansion.</title>
        <authorList>
            <person name="Wyka S.A."/>
            <person name="Mondo S.J."/>
            <person name="Liu M."/>
            <person name="Dettman J."/>
            <person name="Nalam V."/>
            <person name="Broders K.D."/>
        </authorList>
    </citation>
    <scope>NUCLEOTIDE SEQUENCE</scope>
    <source>
        <strain evidence="1">CCC 602</strain>
    </source>
</reference>
<sequence length="54" mass="6020">MASQHEHDMNDAAPLHAHCNMLSTTACQDSIVRAHAELGRVQEFRTLGSTMKNR</sequence>
<evidence type="ECO:0000313" key="1">
    <source>
        <dbReference type="EMBL" id="KAG5991905.1"/>
    </source>
</evidence>
<keyword evidence="2" id="KW-1185">Reference proteome</keyword>
<protein>
    <submittedName>
        <fullName evidence="1">Uncharacterized protein</fullName>
    </submittedName>
</protein>